<protein>
    <submittedName>
        <fullName evidence="2 3">Uncharacterized protein</fullName>
    </submittedName>
</protein>
<reference evidence="3" key="3">
    <citation type="submission" date="2020-12" db="UniProtKB">
        <authorList>
            <consortium name="EnsemblPlants"/>
        </authorList>
    </citation>
    <scope>IDENTIFICATION</scope>
</reference>
<dbReference type="Gramene" id="Pp3c8_700V3.2">
    <property type="protein sequence ID" value="PAC:32963609.CDS.1"/>
    <property type="gene ID" value="Pp3c8_700"/>
</dbReference>
<name>A0A2K1K5K7_PHYPA</name>
<reference evidence="2 4" key="2">
    <citation type="journal article" date="2018" name="Plant J.">
        <title>The Physcomitrella patens chromosome-scale assembly reveals moss genome structure and evolution.</title>
        <authorList>
            <person name="Lang D."/>
            <person name="Ullrich K.K."/>
            <person name="Murat F."/>
            <person name="Fuchs J."/>
            <person name="Jenkins J."/>
            <person name="Haas F.B."/>
            <person name="Piednoel M."/>
            <person name="Gundlach H."/>
            <person name="Van Bel M."/>
            <person name="Meyberg R."/>
            <person name="Vives C."/>
            <person name="Morata J."/>
            <person name="Symeonidi A."/>
            <person name="Hiss M."/>
            <person name="Muchero W."/>
            <person name="Kamisugi Y."/>
            <person name="Saleh O."/>
            <person name="Blanc G."/>
            <person name="Decker E.L."/>
            <person name="van Gessel N."/>
            <person name="Grimwood J."/>
            <person name="Hayes R.D."/>
            <person name="Graham S.W."/>
            <person name="Gunter L.E."/>
            <person name="McDaniel S.F."/>
            <person name="Hoernstein S.N.W."/>
            <person name="Larsson A."/>
            <person name="Li F.W."/>
            <person name="Perroud P.F."/>
            <person name="Phillips J."/>
            <person name="Ranjan P."/>
            <person name="Rokshar D.S."/>
            <person name="Rothfels C.J."/>
            <person name="Schneider L."/>
            <person name="Shu S."/>
            <person name="Stevenson D.W."/>
            <person name="Thummler F."/>
            <person name="Tillich M."/>
            <person name="Villarreal Aguilar J.C."/>
            <person name="Widiez T."/>
            <person name="Wong G.K."/>
            <person name="Wymore A."/>
            <person name="Zhang Y."/>
            <person name="Zimmer A.D."/>
            <person name="Quatrano R.S."/>
            <person name="Mayer K.F.X."/>
            <person name="Goodstein D."/>
            <person name="Casacuberta J.M."/>
            <person name="Vandepoele K."/>
            <person name="Reski R."/>
            <person name="Cuming A.C."/>
            <person name="Tuskan G.A."/>
            <person name="Maumus F."/>
            <person name="Salse J."/>
            <person name="Schmutz J."/>
            <person name="Rensing S.A."/>
        </authorList>
    </citation>
    <scope>NUCLEOTIDE SEQUENCE [LARGE SCALE GENOMIC DNA]</scope>
    <source>
        <strain evidence="3 4">cv. Gransden 2004</strain>
    </source>
</reference>
<keyword evidence="4" id="KW-1185">Reference proteome</keyword>
<dbReference type="EMBL" id="ABEU02000008">
    <property type="protein sequence ID" value="PNR49071.1"/>
    <property type="molecule type" value="Genomic_DNA"/>
</dbReference>
<accession>A0A2K1K5K7</accession>
<dbReference type="InParanoid" id="A0A2K1K5K7"/>
<dbReference type="Gramene" id="Pp3c8_700V3.1">
    <property type="protein sequence ID" value="PAC:32963608.CDS.1"/>
    <property type="gene ID" value="Pp3c8_700"/>
</dbReference>
<dbReference type="AlphaFoldDB" id="A0A2K1K5K7"/>
<dbReference type="EnsemblPlants" id="Pp3c8_700V3.2">
    <property type="protein sequence ID" value="PAC:32963609.CDS.1"/>
    <property type="gene ID" value="Pp3c8_700"/>
</dbReference>
<evidence type="ECO:0000313" key="2">
    <source>
        <dbReference type="EMBL" id="PNR49071.1"/>
    </source>
</evidence>
<proteinExistence type="predicted"/>
<gene>
    <name evidence="2" type="ORF">PHYPA_010967</name>
</gene>
<evidence type="ECO:0000313" key="4">
    <source>
        <dbReference type="Proteomes" id="UP000006727"/>
    </source>
</evidence>
<dbReference type="Proteomes" id="UP000006727">
    <property type="component" value="Chromosome 8"/>
</dbReference>
<evidence type="ECO:0000313" key="3">
    <source>
        <dbReference type="EnsemblPlants" id="PAC:32963608.CDS.1"/>
    </source>
</evidence>
<dbReference type="PaxDb" id="3218-PP1S325_29V6.1"/>
<evidence type="ECO:0000256" key="1">
    <source>
        <dbReference type="SAM" id="MobiDB-lite"/>
    </source>
</evidence>
<reference evidence="2 4" key="1">
    <citation type="journal article" date="2008" name="Science">
        <title>The Physcomitrella genome reveals evolutionary insights into the conquest of land by plants.</title>
        <authorList>
            <person name="Rensing S."/>
            <person name="Lang D."/>
            <person name="Zimmer A."/>
            <person name="Terry A."/>
            <person name="Salamov A."/>
            <person name="Shapiro H."/>
            <person name="Nishiyama T."/>
            <person name="Perroud P.-F."/>
            <person name="Lindquist E."/>
            <person name="Kamisugi Y."/>
            <person name="Tanahashi T."/>
            <person name="Sakakibara K."/>
            <person name="Fujita T."/>
            <person name="Oishi K."/>
            <person name="Shin-I T."/>
            <person name="Kuroki Y."/>
            <person name="Toyoda A."/>
            <person name="Suzuki Y."/>
            <person name="Hashimoto A."/>
            <person name="Yamaguchi K."/>
            <person name="Sugano A."/>
            <person name="Kohara Y."/>
            <person name="Fujiyama A."/>
            <person name="Anterola A."/>
            <person name="Aoki S."/>
            <person name="Ashton N."/>
            <person name="Barbazuk W.B."/>
            <person name="Barker E."/>
            <person name="Bennetzen J."/>
            <person name="Bezanilla M."/>
            <person name="Blankenship R."/>
            <person name="Cho S.H."/>
            <person name="Dutcher S."/>
            <person name="Estelle M."/>
            <person name="Fawcett J.A."/>
            <person name="Gundlach H."/>
            <person name="Hanada K."/>
            <person name="Heyl A."/>
            <person name="Hicks K.A."/>
            <person name="Hugh J."/>
            <person name="Lohr M."/>
            <person name="Mayer K."/>
            <person name="Melkozernov A."/>
            <person name="Murata T."/>
            <person name="Nelson D."/>
            <person name="Pils B."/>
            <person name="Prigge M."/>
            <person name="Reiss B."/>
            <person name="Renner T."/>
            <person name="Rombauts S."/>
            <person name="Rushton P."/>
            <person name="Sanderfoot A."/>
            <person name="Schween G."/>
            <person name="Shiu S.-H."/>
            <person name="Stueber K."/>
            <person name="Theodoulou F.L."/>
            <person name="Tu H."/>
            <person name="Van de Peer Y."/>
            <person name="Verrier P.J."/>
            <person name="Waters E."/>
            <person name="Wood A."/>
            <person name="Yang L."/>
            <person name="Cove D."/>
            <person name="Cuming A."/>
            <person name="Hasebe M."/>
            <person name="Lucas S."/>
            <person name="Mishler D.B."/>
            <person name="Reski R."/>
            <person name="Grigoriev I."/>
            <person name="Quatrano R.S."/>
            <person name="Boore J.L."/>
        </authorList>
    </citation>
    <scope>NUCLEOTIDE SEQUENCE [LARGE SCALE GENOMIC DNA]</scope>
    <source>
        <strain evidence="3 4">cv. Gransden 2004</strain>
    </source>
</reference>
<dbReference type="EnsemblPlants" id="Pp3c8_700V3.1">
    <property type="protein sequence ID" value="PAC:32963608.CDS.1"/>
    <property type="gene ID" value="Pp3c8_700"/>
</dbReference>
<sequence length="69" mass="7282">MHHVTSWGAQEMCPISRRAFREGTGGGLGTIEAQSCRVGGVPALPCPDPPASQGARRTARGVVQVLQRQ</sequence>
<feature type="region of interest" description="Disordered" evidence="1">
    <location>
        <begin position="47"/>
        <end position="69"/>
    </location>
</feature>
<organism evidence="2">
    <name type="scientific">Physcomitrium patens</name>
    <name type="common">Spreading-leaved earth moss</name>
    <name type="synonym">Physcomitrella patens</name>
    <dbReference type="NCBI Taxonomy" id="3218"/>
    <lineage>
        <taxon>Eukaryota</taxon>
        <taxon>Viridiplantae</taxon>
        <taxon>Streptophyta</taxon>
        <taxon>Embryophyta</taxon>
        <taxon>Bryophyta</taxon>
        <taxon>Bryophytina</taxon>
        <taxon>Bryopsida</taxon>
        <taxon>Funariidae</taxon>
        <taxon>Funariales</taxon>
        <taxon>Funariaceae</taxon>
        <taxon>Physcomitrium</taxon>
    </lineage>
</organism>